<evidence type="ECO:0000259" key="6">
    <source>
        <dbReference type="PROSITE" id="PS50111"/>
    </source>
</evidence>
<feature type="domain" description="PAS" evidence="7">
    <location>
        <begin position="128"/>
        <end position="201"/>
    </location>
</feature>
<dbReference type="InterPro" id="IPR001610">
    <property type="entry name" value="PAC"/>
</dbReference>
<dbReference type="InterPro" id="IPR013656">
    <property type="entry name" value="PAS_4"/>
</dbReference>
<dbReference type="AlphaFoldDB" id="A0A8I2KL20"/>
<evidence type="ECO:0000256" key="4">
    <source>
        <dbReference type="PROSITE-ProRule" id="PRU00284"/>
    </source>
</evidence>
<evidence type="ECO:0000256" key="2">
    <source>
        <dbReference type="ARBA" id="ARBA00023224"/>
    </source>
</evidence>
<dbReference type="InterPro" id="IPR000014">
    <property type="entry name" value="PAS"/>
</dbReference>
<dbReference type="SUPFAM" id="SSF58104">
    <property type="entry name" value="Methyl-accepting chemotaxis protein (MCP) signaling domain"/>
    <property type="match status" value="1"/>
</dbReference>
<dbReference type="RefSeq" id="WP_130127566.1">
    <property type="nucleotide sequence ID" value="NZ_CBCSDF010000017.1"/>
</dbReference>
<keyword evidence="2 4" id="KW-0807">Transducer</keyword>
<comment type="similarity">
    <text evidence="3">Belongs to the methyl-accepting chemotaxis (MCP) protein family.</text>
</comment>
<dbReference type="PROSITE" id="PS50112">
    <property type="entry name" value="PAS"/>
    <property type="match status" value="3"/>
</dbReference>
<dbReference type="Proteomes" id="UP000646877">
    <property type="component" value="Unassembled WGS sequence"/>
</dbReference>
<dbReference type="Proteomes" id="UP001304419">
    <property type="component" value="Chromosome 2"/>
</dbReference>
<dbReference type="EMBL" id="WEIA01000003">
    <property type="protein sequence ID" value="NLR21139.1"/>
    <property type="molecule type" value="Genomic_DNA"/>
</dbReference>
<dbReference type="PROSITE" id="PS50113">
    <property type="entry name" value="PAC"/>
    <property type="match status" value="4"/>
</dbReference>
<dbReference type="InterPro" id="IPR035965">
    <property type="entry name" value="PAS-like_dom_sf"/>
</dbReference>
<dbReference type="InterPro" id="IPR004089">
    <property type="entry name" value="MCPsignal_dom"/>
</dbReference>
<evidence type="ECO:0000259" key="7">
    <source>
        <dbReference type="PROSITE" id="PS50112"/>
    </source>
</evidence>
<dbReference type="SMART" id="SM00091">
    <property type="entry name" value="PAS"/>
    <property type="match status" value="5"/>
</dbReference>
<dbReference type="InterPro" id="IPR013655">
    <property type="entry name" value="PAS_fold_3"/>
</dbReference>
<comment type="subcellular location">
    <subcellularLocation>
        <location evidence="1">Membrane</location>
    </subcellularLocation>
</comment>
<evidence type="ECO:0000313" key="10">
    <source>
        <dbReference type="EMBL" id="NLR21139.1"/>
    </source>
</evidence>
<accession>A0A8I2KL20</accession>
<evidence type="ECO:0000259" key="8">
    <source>
        <dbReference type="PROSITE" id="PS50113"/>
    </source>
</evidence>
<feature type="domain" description="PAS" evidence="7">
    <location>
        <begin position="389"/>
        <end position="419"/>
    </location>
</feature>
<dbReference type="InterPro" id="IPR003660">
    <property type="entry name" value="HAMP_dom"/>
</dbReference>
<dbReference type="GO" id="GO:0016020">
    <property type="term" value="C:membrane"/>
    <property type="evidence" value="ECO:0007669"/>
    <property type="project" value="UniProtKB-SubCell"/>
</dbReference>
<name>A0A8I2KL20_9GAMM</name>
<organism evidence="10 12">
    <name type="scientific">Pseudoalteromonas maricaloris</name>
    <dbReference type="NCBI Taxonomy" id="184924"/>
    <lineage>
        <taxon>Bacteria</taxon>
        <taxon>Pseudomonadati</taxon>
        <taxon>Pseudomonadota</taxon>
        <taxon>Gammaproteobacteria</taxon>
        <taxon>Alteromonadales</taxon>
        <taxon>Pseudoalteromonadaceae</taxon>
        <taxon>Pseudoalteromonas</taxon>
    </lineage>
</organism>
<sequence length="914" mass="101641">MITFGLGKAKKQDGQDTALFQHFKATTPYLEVDYQTDIFQVSPAFTRLLGYPVTHELKSLAFICHTSTDAAALKRGLAQLEHQAHVKIALSLNTANDHKPKKLLLELSRTQEGRILVIATDISDYLTTIANMSANLQALSASFAIIEFDMHGKVLSANDNFLSVMGYSLEEIQGKHHSLFVKDDYAASEEYKAFWQRLNNGEFFEGEFARQTKSSKTIWIQATYNPIFDEQNRPIKVVKYASDITAQKSKAADFQGQVNAIKQTQAVIEFDPYGNIKTANTLFLNAVGYTLSEIQGQHHRLFVAREDAESSEYQDFWHALRQGKHQSGEFKRLTKSGNTLWIQATYTPIYDENGQLGKIVKYASDITQAKLASFDFAGQLKAINRSQAVIEFDLQGNILKANENFLSVMGYKKEEIIGKHHSMFVDSFYAQSSEYKAFWQRLKQGQFESGEFHRLGKGGKAIWISATYNPILDEQGKPIKVVKFATDITEQKAIAADFDGQLQAIRKSQAVIEFAMDGIILWANESFLDTMGYSLDEIKGKHHRIFATHEQATSSEYQQFWQKLNRGEFDSGQYLRLAKQGREVWIQASYNPILDQQGRPFKVVKYATDITEQKQAVEHIKDAILAMEQGDLRHRITHHIGGEFSVLQQAMNGLFDKLSNLVNTINNGAEQVFDVAKQIANNNEELNSRIENQAASLEETAATMEELTATVKKNASSASNAAEKATIVREKAHSGKASIDDAITAVGKIESYSTKISDIISVIDEIAFQTNLLALNASVEAARAGEAGRGFAVVAGEVRNLAQRSASAAREIKALIKNSVDAVAQGSKLVYESGTTFDELMQSIAEVSKMVADIDNAGKEQAEGIAAVSTTIAQMDNITQQNVTLVETTSRSGRNMENQAKLLTDQVAFFQLDE</sequence>
<dbReference type="SMART" id="SM00086">
    <property type="entry name" value="PAC"/>
    <property type="match status" value="4"/>
</dbReference>
<feature type="domain" description="PAC" evidence="8">
    <location>
        <begin position="326"/>
        <end position="378"/>
    </location>
</feature>
<dbReference type="CDD" id="cd11386">
    <property type="entry name" value="MCP_signal"/>
    <property type="match status" value="1"/>
</dbReference>
<dbReference type="GO" id="GO:0007165">
    <property type="term" value="P:signal transduction"/>
    <property type="evidence" value="ECO:0007669"/>
    <property type="project" value="UniProtKB-KW"/>
</dbReference>
<evidence type="ECO:0000256" key="5">
    <source>
        <dbReference type="SAM" id="Coils"/>
    </source>
</evidence>
<feature type="domain" description="PAS" evidence="7">
    <location>
        <begin position="517"/>
        <end position="567"/>
    </location>
</feature>
<dbReference type="Pfam" id="PF00015">
    <property type="entry name" value="MCPsignal"/>
    <property type="match status" value="1"/>
</dbReference>
<dbReference type="SMART" id="SM00283">
    <property type="entry name" value="MA"/>
    <property type="match status" value="1"/>
</dbReference>
<feature type="domain" description="Methyl-accepting transducer" evidence="6">
    <location>
        <begin position="668"/>
        <end position="897"/>
    </location>
</feature>
<dbReference type="FunFam" id="1.10.287.950:FF:000001">
    <property type="entry name" value="Methyl-accepting chemotaxis sensory transducer"/>
    <property type="match status" value="1"/>
</dbReference>
<dbReference type="Gene3D" id="1.10.287.950">
    <property type="entry name" value="Methyl-accepting chemotaxis protein"/>
    <property type="match status" value="1"/>
</dbReference>
<dbReference type="Pfam" id="PF08448">
    <property type="entry name" value="PAS_4"/>
    <property type="match status" value="1"/>
</dbReference>
<evidence type="ECO:0000259" key="9">
    <source>
        <dbReference type="PROSITE" id="PS50885"/>
    </source>
</evidence>
<dbReference type="PANTHER" id="PTHR24422:SF10">
    <property type="entry name" value="CHEMOTAXIS PROTEIN METHYLTRANSFERASE 2"/>
    <property type="match status" value="1"/>
</dbReference>
<keyword evidence="13" id="KW-1185">Reference proteome</keyword>
<dbReference type="InterPro" id="IPR000700">
    <property type="entry name" value="PAS-assoc_C"/>
</dbReference>
<protein>
    <submittedName>
        <fullName evidence="10">PAS domain S-box protein</fullName>
    </submittedName>
</protein>
<evidence type="ECO:0000313" key="12">
    <source>
        <dbReference type="Proteomes" id="UP000646877"/>
    </source>
</evidence>
<feature type="domain" description="HAMP" evidence="9">
    <location>
        <begin position="611"/>
        <end position="663"/>
    </location>
</feature>
<dbReference type="InterPro" id="IPR004090">
    <property type="entry name" value="Chemotax_Me-accpt_rcpt"/>
</dbReference>
<dbReference type="EMBL" id="CP137579">
    <property type="protein sequence ID" value="WOX30626.1"/>
    <property type="molecule type" value="Genomic_DNA"/>
</dbReference>
<dbReference type="Pfam" id="PF08447">
    <property type="entry name" value="PAS_3"/>
    <property type="match status" value="3"/>
</dbReference>
<dbReference type="PANTHER" id="PTHR24422">
    <property type="entry name" value="CHEMOTAXIS PROTEIN METHYLTRANSFERASE"/>
    <property type="match status" value="1"/>
</dbReference>
<feature type="coiled-coil region" evidence="5">
    <location>
        <begin position="676"/>
        <end position="710"/>
    </location>
</feature>
<evidence type="ECO:0000313" key="13">
    <source>
        <dbReference type="Proteomes" id="UP001304419"/>
    </source>
</evidence>
<evidence type="ECO:0000256" key="1">
    <source>
        <dbReference type="ARBA" id="ARBA00004370"/>
    </source>
</evidence>
<dbReference type="Gene3D" id="3.30.450.20">
    <property type="entry name" value="PAS domain"/>
    <property type="match status" value="4"/>
</dbReference>
<evidence type="ECO:0000256" key="3">
    <source>
        <dbReference type="ARBA" id="ARBA00029447"/>
    </source>
</evidence>
<feature type="domain" description="PAC" evidence="8">
    <location>
        <begin position="448"/>
        <end position="500"/>
    </location>
</feature>
<dbReference type="GO" id="GO:0006935">
    <property type="term" value="P:chemotaxis"/>
    <property type="evidence" value="ECO:0007669"/>
    <property type="project" value="InterPro"/>
</dbReference>
<reference evidence="10" key="1">
    <citation type="submission" date="2019-10" db="EMBL/GenBank/DDBJ databases">
        <authorList>
            <person name="Paulsen S."/>
        </authorList>
    </citation>
    <scope>NUCLEOTIDE SEQUENCE</scope>
    <source>
        <strain evidence="10">LMG 19692</strain>
    </source>
</reference>
<dbReference type="GO" id="GO:0004888">
    <property type="term" value="F:transmembrane signaling receptor activity"/>
    <property type="evidence" value="ECO:0007669"/>
    <property type="project" value="InterPro"/>
</dbReference>
<dbReference type="SUPFAM" id="SSF55785">
    <property type="entry name" value="PYP-like sensor domain (PAS domain)"/>
    <property type="match status" value="4"/>
</dbReference>
<evidence type="ECO:0000313" key="11">
    <source>
        <dbReference type="EMBL" id="WOX30626.1"/>
    </source>
</evidence>
<dbReference type="InterPro" id="IPR050903">
    <property type="entry name" value="Bact_Chemotaxis_MeTrfase"/>
</dbReference>
<keyword evidence="5" id="KW-0175">Coiled coil</keyword>
<dbReference type="PROSITE" id="PS50885">
    <property type="entry name" value="HAMP"/>
    <property type="match status" value="1"/>
</dbReference>
<dbReference type="CDD" id="cd00130">
    <property type="entry name" value="PAS"/>
    <property type="match status" value="4"/>
</dbReference>
<feature type="domain" description="PAC" evidence="8">
    <location>
        <begin position="570"/>
        <end position="622"/>
    </location>
</feature>
<gene>
    <name evidence="10" type="ORF">F9Y85_07375</name>
    <name evidence="11" type="ORF">R5H13_22355</name>
</gene>
<reference evidence="11 13" key="2">
    <citation type="submission" date="2023-10" db="EMBL/GenBank/DDBJ databases">
        <title>To unveil natural product biosynthetic capacity in Pseudoalteromonas.</title>
        <authorList>
            <person name="Wang J."/>
        </authorList>
    </citation>
    <scope>NUCLEOTIDE SEQUENCE [LARGE SCALE GENOMIC DNA]</scope>
    <source>
        <strain evidence="11 13">DSM 15914</strain>
    </source>
</reference>
<dbReference type="PRINTS" id="PR00260">
    <property type="entry name" value="CHEMTRNSDUCR"/>
</dbReference>
<feature type="domain" description="PAC" evidence="8">
    <location>
        <begin position="202"/>
        <end position="256"/>
    </location>
</feature>
<dbReference type="PROSITE" id="PS50111">
    <property type="entry name" value="CHEMOTAXIS_TRANSDUC_2"/>
    <property type="match status" value="1"/>
</dbReference>
<dbReference type="NCBIfam" id="TIGR00229">
    <property type="entry name" value="sensory_box"/>
    <property type="match status" value="4"/>
</dbReference>
<proteinExistence type="inferred from homology"/>